<comment type="caution">
    <text evidence="1">The sequence shown here is derived from an EMBL/GenBank/DDBJ whole genome shotgun (WGS) entry which is preliminary data.</text>
</comment>
<dbReference type="SUPFAM" id="SSF88713">
    <property type="entry name" value="Glycoside hydrolase/deacetylase"/>
    <property type="match status" value="1"/>
</dbReference>
<evidence type="ECO:0008006" key="3">
    <source>
        <dbReference type="Google" id="ProtNLM"/>
    </source>
</evidence>
<dbReference type="RefSeq" id="WP_141281440.1">
    <property type="nucleotide sequence ID" value="NZ_BJNG01000040.1"/>
</dbReference>
<dbReference type="EMBL" id="BJNG01000040">
    <property type="protein sequence ID" value="GEC22181.1"/>
    <property type="molecule type" value="Genomic_DNA"/>
</dbReference>
<dbReference type="OrthoDB" id="5242819at2"/>
<gene>
    <name evidence="1" type="ORF">PHY01_44640</name>
</gene>
<evidence type="ECO:0000313" key="2">
    <source>
        <dbReference type="Proteomes" id="UP000320338"/>
    </source>
</evidence>
<protein>
    <recommendedName>
        <fullName evidence="3">DUF2334 domain-containing protein</fullName>
    </recommendedName>
</protein>
<evidence type="ECO:0000313" key="1">
    <source>
        <dbReference type="EMBL" id="GEC22181.1"/>
    </source>
</evidence>
<dbReference type="InterPro" id="IPR011330">
    <property type="entry name" value="Glyco_hydro/deAcase_b/a-brl"/>
</dbReference>
<dbReference type="InterPro" id="IPR018763">
    <property type="entry name" value="DUF2334"/>
</dbReference>
<dbReference type="Pfam" id="PF10096">
    <property type="entry name" value="DUF2334"/>
    <property type="match status" value="1"/>
</dbReference>
<name>A0A4Y3WV58_9PSEU</name>
<organism evidence="1 2">
    <name type="scientific">Pseudonocardia hydrocarbonoxydans</name>
    <dbReference type="NCBI Taxonomy" id="76726"/>
    <lineage>
        <taxon>Bacteria</taxon>
        <taxon>Bacillati</taxon>
        <taxon>Actinomycetota</taxon>
        <taxon>Actinomycetes</taxon>
        <taxon>Pseudonocardiales</taxon>
        <taxon>Pseudonocardiaceae</taxon>
        <taxon>Pseudonocardia</taxon>
    </lineage>
</organism>
<dbReference type="Gene3D" id="3.20.20.370">
    <property type="entry name" value="Glycoside hydrolase/deacetylase"/>
    <property type="match status" value="1"/>
</dbReference>
<accession>A0A4Y3WV58</accession>
<dbReference type="GO" id="GO:0005975">
    <property type="term" value="P:carbohydrate metabolic process"/>
    <property type="evidence" value="ECO:0007669"/>
    <property type="project" value="InterPro"/>
</dbReference>
<reference evidence="1 2" key="1">
    <citation type="submission" date="2019-06" db="EMBL/GenBank/DDBJ databases">
        <title>Whole genome shotgun sequence of Pseudonocardia hydrocarbonoxydans NBRC 14498.</title>
        <authorList>
            <person name="Hosoyama A."/>
            <person name="Uohara A."/>
            <person name="Ohji S."/>
            <person name="Ichikawa N."/>
        </authorList>
    </citation>
    <scope>NUCLEOTIDE SEQUENCE [LARGE SCALE GENOMIC DNA]</scope>
    <source>
        <strain evidence="1 2">NBRC 14498</strain>
    </source>
</reference>
<dbReference type="Proteomes" id="UP000320338">
    <property type="component" value="Unassembled WGS sequence"/>
</dbReference>
<keyword evidence="2" id="KW-1185">Reference proteome</keyword>
<dbReference type="AlphaFoldDB" id="A0A4Y3WV58"/>
<proteinExistence type="predicted"/>
<sequence length="242" mass="25918">MARLIVSLSGLTDDSLPRGAAFAAALDARGVPLSQLYRPGAWTGQADPPLVDWLRGRRGRGDAIVLHGFDHSAGPARVGRRAEFAALPRHEAGLRLRAARRTLGAVGLRTDLFVPPRWIASTGTVDALREQGFTMYADENGVHRLDGPGSVRARVLGFRASGDRRPVADDARAAEAWRCRLLVAETVRVARRDGVVRINVRAKDLRRSARVDAALAAIDAALAAGATPVTYRLPTTTPARAA</sequence>